<gene>
    <name evidence="2" type="ORF">BDY17DRAFT_299864</name>
</gene>
<evidence type="ECO:0000256" key="1">
    <source>
        <dbReference type="SAM" id="MobiDB-lite"/>
    </source>
</evidence>
<keyword evidence="3" id="KW-1185">Reference proteome</keyword>
<dbReference type="RefSeq" id="XP_033588449.1">
    <property type="nucleotide sequence ID" value="XM_033733967.1"/>
</dbReference>
<feature type="region of interest" description="Disordered" evidence="1">
    <location>
        <begin position="1212"/>
        <end position="1234"/>
    </location>
</feature>
<evidence type="ECO:0000313" key="2">
    <source>
        <dbReference type="EMBL" id="KAF2481879.1"/>
    </source>
</evidence>
<dbReference type="GeneID" id="54474969"/>
<feature type="compositionally biased region" description="Low complexity" evidence="1">
    <location>
        <begin position="22"/>
        <end position="39"/>
    </location>
</feature>
<feature type="compositionally biased region" description="Low complexity" evidence="1">
    <location>
        <begin position="425"/>
        <end position="440"/>
    </location>
</feature>
<feature type="region of interest" description="Disordered" evidence="1">
    <location>
        <begin position="1022"/>
        <end position="1041"/>
    </location>
</feature>
<accession>A0A6A6PP71</accession>
<proteinExistence type="predicted"/>
<feature type="compositionally biased region" description="Polar residues" evidence="1">
    <location>
        <begin position="398"/>
        <end position="424"/>
    </location>
</feature>
<feature type="compositionally biased region" description="Polar residues" evidence="1">
    <location>
        <begin position="1057"/>
        <end position="1067"/>
    </location>
</feature>
<dbReference type="Proteomes" id="UP000799767">
    <property type="component" value="Unassembled WGS sequence"/>
</dbReference>
<feature type="region of interest" description="Disordered" evidence="1">
    <location>
        <begin position="1"/>
        <end position="55"/>
    </location>
</feature>
<feature type="compositionally biased region" description="Acidic residues" evidence="1">
    <location>
        <begin position="722"/>
        <end position="731"/>
    </location>
</feature>
<feature type="region of interest" description="Disordered" evidence="1">
    <location>
        <begin position="362"/>
        <end position="445"/>
    </location>
</feature>
<organism evidence="2 3">
    <name type="scientific">Neohortaea acidophila</name>
    <dbReference type="NCBI Taxonomy" id="245834"/>
    <lineage>
        <taxon>Eukaryota</taxon>
        <taxon>Fungi</taxon>
        <taxon>Dikarya</taxon>
        <taxon>Ascomycota</taxon>
        <taxon>Pezizomycotina</taxon>
        <taxon>Dothideomycetes</taxon>
        <taxon>Dothideomycetidae</taxon>
        <taxon>Mycosphaerellales</taxon>
        <taxon>Teratosphaeriaceae</taxon>
        <taxon>Neohortaea</taxon>
    </lineage>
</organism>
<dbReference type="EMBL" id="MU001637">
    <property type="protein sequence ID" value="KAF2481879.1"/>
    <property type="molecule type" value="Genomic_DNA"/>
</dbReference>
<sequence>MFHNAARLARHLPQRTDTPITDGGPPSSDPPSSGTVPSSSSPPTPQDHSTSQVAVDPIFVEPALVDLQESSSEPVLAHQYLRYAEGLEKDVDDSEIEVAHPSVPPSGFVQRVKAMLESKATAEAAASHEFEREKVSPVPPADEEMAIVQYGNNVDDFGVHELAANEAARFTIIEEYEAPVELPASPVRLAELPASPVQPRRRITREMVKAELAPSSLDNTMLQTDSGDSTSIDFVLGSTPRHSVASGKDQPSTPANVIPKKSVDAASASTASPIAIEVSTVDYATRLDDTASSDETHSKDPFILDADTITLQHQRSKERVNKAGQLFEQDEARSAQDPVSSMLTGEDVSRYSAVSPMHTQTLGIDETIRTAPDNTANDSTFADELDRTVPGPYPEETQPASTPKTPKTYSKSVQLQPTTALTDASTPTSSRLSLPPDLSSYADSSMNDTSELVTDVAVRFSLPQTTITVNKPQIIEIPPSSSPVHEMTLAQLAKPTVYASTSRAKRGLVTFADEIAPLNITKPAHHKPTEPQVVRKSIIRRVSPLHDFADASRASRESTTDLRFTSINPMNNRFGNTHLPRLKEESIEDASISDRHKSDGSIGFQFPLPARIAAVKAMQERRLQESAENARTRRGHRFPNRPLSETRDLPSLNFSRMDLIDKLNEALEVRSSKSMELLRRRDFSAIYAPSPQRPQSTEPLRERYMSFFSKPEDFSSFFLDQDGSEDGADEHDEVKPDQLPNAEVQPSTEVGAATDGNRPLSPEDFLSFANQVKRLSIPSVTGLSDRLSEMLPNLRDLQLDSVLANFSEVTEAMRDGVRPGTILSTRTSAGFRTLAERAEEIVKNGTHDSTLPVSRLLSTHGVLPDGMSADKISAINSIDGRLSALTGSVSAPSELGKDVTRPASALTRARGPANEEEVQALLPPEMNPITRSAKRALLVSSSSSRPWNQDENYPWAGTKIDVDLMVPSQAHTRSSMASEILRKRKTKSLEIGSTGDVSSITKGIDIGSLYEHNATASLNSEQLTGVSSPHHDGHGKSSKRSVMGSLTHKLGLGSKCDGNTTIRSIPTPSDIVRSGSTVPHRPGERYPTSGLTPPAGFNLDEVRSFFSDDSSERERNASFRKRLTKLKGKKSAVRLDGCGGGMARRHSHRRSLDDDTAYDAGLMSVERAGATSSALTIDGVGMGKTEFRIKRFGEKIRSLMAKGGELIRSLSQRSSKVVGHGRGEGGNGGGATRAVRDDWLSDSLYSGV</sequence>
<feature type="region of interest" description="Disordered" evidence="1">
    <location>
        <begin position="625"/>
        <end position="646"/>
    </location>
</feature>
<name>A0A6A6PP71_9PEZI</name>
<dbReference type="AlphaFoldDB" id="A0A6A6PP71"/>
<evidence type="ECO:0000313" key="3">
    <source>
        <dbReference type="Proteomes" id="UP000799767"/>
    </source>
</evidence>
<dbReference type="OrthoDB" id="3922633at2759"/>
<reference evidence="2" key="1">
    <citation type="journal article" date="2020" name="Stud. Mycol.">
        <title>101 Dothideomycetes genomes: a test case for predicting lifestyles and emergence of pathogens.</title>
        <authorList>
            <person name="Haridas S."/>
            <person name="Albert R."/>
            <person name="Binder M."/>
            <person name="Bloem J."/>
            <person name="Labutti K."/>
            <person name="Salamov A."/>
            <person name="Andreopoulos B."/>
            <person name="Baker S."/>
            <person name="Barry K."/>
            <person name="Bills G."/>
            <person name="Bluhm B."/>
            <person name="Cannon C."/>
            <person name="Castanera R."/>
            <person name="Culley D."/>
            <person name="Daum C."/>
            <person name="Ezra D."/>
            <person name="Gonzalez J."/>
            <person name="Henrissat B."/>
            <person name="Kuo A."/>
            <person name="Liang C."/>
            <person name="Lipzen A."/>
            <person name="Lutzoni F."/>
            <person name="Magnuson J."/>
            <person name="Mondo S."/>
            <person name="Nolan M."/>
            <person name="Ohm R."/>
            <person name="Pangilinan J."/>
            <person name="Park H.-J."/>
            <person name="Ramirez L."/>
            <person name="Alfaro M."/>
            <person name="Sun H."/>
            <person name="Tritt A."/>
            <person name="Yoshinaga Y."/>
            <person name="Zwiers L.-H."/>
            <person name="Turgeon B."/>
            <person name="Goodwin S."/>
            <person name="Spatafora J."/>
            <person name="Crous P."/>
            <person name="Grigoriev I."/>
        </authorList>
    </citation>
    <scope>NUCLEOTIDE SEQUENCE</scope>
    <source>
        <strain evidence="2">CBS 113389</strain>
    </source>
</reference>
<protein>
    <submittedName>
        <fullName evidence="2">Uncharacterized protein</fullName>
    </submittedName>
</protein>
<feature type="region of interest" description="Disordered" evidence="1">
    <location>
        <begin position="718"/>
        <end position="763"/>
    </location>
</feature>
<feature type="region of interest" description="Disordered" evidence="1">
    <location>
        <begin position="1055"/>
        <end position="1094"/>
    </location>
</feature>